<dbReference type="Pfam" id="PF16282">
    <property type="entry name" value="SANT_DAMP1_like"/>
    <property type="match status" value="1"/>
</dbReference>
<feature type="region of interest" description="Disordered" evidence="6">
    <location>
        <begin position="290"/>
        <end position="318"/>
    </location>
</feature>
<keyword evidence="5" id="KW-0539">Nucleus</keyword>
<dbReference type="GO" id="GO:0000122">
    <property type="term" value="P:negative regulation of transcription by RNA polymerase II"/>
    <property type="evidence" value="ECO:0007669"/>
    <property type="project" value="TreeGrafter"/>
</dbReference>
<reference evidence="8" key="1">
    <citation type="submission" date="2021-01" db="EMBL/GenBank/DDBJ databases">
        <authorList>
            <person name="Corre E."/>
            <person name="Pelletier E."/>
            <person name="Niang G."/>
            <person name="Scheremetjew M."/>
            <person name="Finn R."/>
            <person name="Kale V."/>
            <person name="Holt S."/>
            <person name="Cochrane G."/>
            <person name="Meng A."/>
            <person name="Brown T."/>
            <person name="Cohen L."/>
        </authorList>
    </citation>
    <scope>NUCLEOTIDE SEQUENCE</scope>
    <source>
        <strain evidence="8">CCMP1243</strain>
    </source>
</reference>
<accession>A0A7S2S7D5</accession>
<dbReference type="Gene3D" id="1.10.10.60">
    <property type="entry name" value="Homeodomain-like"/>
    <property type="match status" value="1"/>
</dbReference>
<dbReference type="EMBL" id="HBHJ01017931">
    <property type="protein sequence ID" value="CAD9691729.1"/>
    <property type="molecule type" value="Transcribed_RNA"/>
</dbReference>
<evidence type="ECO:0000259" key="7">
    <source>
        <dbReference type="PROSITE" id="PS50090"/>
    </source>
</evidence>
<evidence type="ECO:0000256" key="2">
    <source>
        <dbReference type="ARBA" id="ARBA00022853"/>
    </source>
</evidence>
<dbReference type="InterPro" id="IPR032563">
    <property type="entry name" value="DAMP1_SANT-like"/>
</dbReference>
<evidence type="ECO:0000313" key="8">
    <source>
        <dbReference type="EMBL" id="CAD9691729.1"/>
    </source>
</evidence>
<feature type="compositionally biased region" description="Basic and acidic residues" evidence="6">
    <location>
        <begin position="9"/>
        <end position="19"/>
    </location>
</feature>
<keyword evidence="4" id="KW-0804">Transcription</keyword>
<evidence type="ECO:0000256" key="3">
    <source>
        <dbReference type="ARBA" id="ARBA00023015"/>
    </source>
</evidence>
<protein>
    <recommendedName>
        <fullName evidence="7">Myb-like domain-containing protein</fullName>
    </recommendedName>
</protein>
<proteinExistence type="predicted"/>
<dbReference type="SUPFAM" id="SSF46689">
    <property type="entry name" value="Homeodomain-like"/>
    <property type="match status" value="1"/>
</dbReference>
<dbReference type="InterPro" id="IPR001005">
    <property type="entry name" value="SANT/Myb"/>
</dbReference>
<gene>
    <name evidence="8" type="ORF">RMAR1173_LOCUS11879</name>
</gene>
<organism evidence="8">
    <name type="scientific">Rhizochromulina marina</name>
    <dbReference type="NCBI Taxonomy" id="1034831"/>
    <lineage>
        <taxon>Eukaryota</taxon>
        <taxon>Sar</taxon>
        <taxon>Stramenopiles</taxon>
        <taxon>Ochrophyta</taxon>
        <taxon>Dictyochophyceae</taxon>
        <taxon>Rhizochromulinales</taxon>
        <taxon>Rhizochromulina</taxon>
    </lineage>
</organism>
<evidence type="ECO:0000256" key="4">
    <source>
        <dbReference type="ARBA" id="ARBA00023163"/>
    </source>
</evidence>
<keyword evidence="2" id="KW-0156">Chromatin regulator</keyword>
<keyword evidence="3" id="KW-0805">Transcription regulation</keyword>
<dbReference type="PROSITE" id="PS50090">
    <property type="entry name" value="MYB_LIKE"/>
    <property type="match status" value="1"/>
</dbReference>
<dbReference type="GO" id="GO:0006338">
    <property type="term" value="P:chromatin remodeling"/>
    <property type="evidence" value="ECO:0007669"/>
    <property type="project" value="InterPro"/>
</dbReference>
<dbReference type="SMART" id="SM00717">
    <property type="entry name" value="SANT"/>
    <property type="match status" value="1"/>
</dbReference>
<dbReference type="GO" id="GO:0000812">
    <property type="term" value="C:Swr1 complex"/>
    <property type="evidence" value="ECO:0007669"/>
    <property type="project" value="TreeGrafter"/>
</dbReference>
<dbReference type="FunFam" id="1.10.10.60:FF:000087">
    <property type="entry name" value="DNA methyltransferase 1-associated protein 1"/>
    <property type="match status" value="1"/>
</dbReference>
<feature type="region of interest" description="Disordered" evidence="6">
    <location>
        <begin position="1"/>
        <end position="44"/>
    </location>
</feature>
<feature type="region of interest" description="Disordered" evidence="6">
    <location>
        <begin position="401"/>
        <end position="459"/>
    </location>
</feature>
<dbReference type="PANTHER" id="PTHR12855:SF10">
    <property type="entry name" value="DNA METHYLTRANSFERASE 1-ASSOCIATED PROTEIN 1"/>
    <property type="match status" value="1"/>
</dbReference>
<dbReference type="InterPro" id="IPR027109">
    <property type="entry name" value="Swc4/Dmap1"/>
</dbReference>
<dbReference type="InterPro" id="IPR008468">
    <property type="entry name" value="DMAP1"/>
</dbReference>
<dbReference type="PANTHER" id="PTHR12855">
    <property type="entry name" value="DNA METHYLTRANSFERASE 1-ASSOCIATED PROTEIN 1 FAMILY MEMBER"/>
    <property type="match status" value="1"/>
</dbReference>
<dbReference type="AlphaFoldDB" id="A0A7S2S7D5"/>
<dbReference type="GO" id="GO:0003714">
    <property type="term" value="F:transcription corepressor activity"/>
    <property type="evidence" value="ECO:0007669"/>
    <property type="project" value="TreeGrafter"/>
</dbReference>
<evidence type="ECO:0000256" key="1">
    <source>
        <dbReference type="ARBA" id="ARBA00004123"/>
    </source>
</evidence>
<feature type="compositionally biased region" description="Low complexity" evidence="6">
    <location>
        <begin position="402"/>
        <end position="433"/>
    </location>
</feature>
<feature type="domain" description="Myb-like" evidence="7">
    <location>
        <begin position="151"/>
        <end position="197"/>
    </location>
</feature>
<feature type="compositionally biased region" description="Low complexity" evidence="6">
    <location>
        <begin position="291"/>
        <end position="312"/>
    </location>
</feature>
<comment type="subcellular location">
    <subcellularLocation>
        <location evidence="1">Nucleus</location>
    </subcellularLocation>
</comment>
<evidence type="ECO:0000256" key="5">
    <source>
        <dbReference type="ARBA" id="ARBA00023242"/>
    </source>
</evidence>
<dbReference type="InterPro" id="IPR009057">
    <property type="entry name" value="Homeodomain-like_sf"/>
</dbReference>
<dbReference type="Pfam" id="PF05499">
    <property type="entry name" value="DMAP1"/>
    <property type="match status" value="1"/>
</dbReference>
<dbReference type="GO" id="GO:0035267">
    <property type="term" value="C:NuA4 histone acetyltransferase complex"/>
    <property type="evidence" value="ECO:0007669"/>
    <property type="project" value="InterPro"/>
</dbReference>
<dbReference type="GO" id="GO:0006281">
    <property type="term" value="P:DNA repair"/>
    <property type="evidence" value="ECO:0007669"/>
    <property type="project" value="InterPro"/>
</dbReference>
<name>A0A7S2S7D5_9STRA</name>
<sequence>MGDVSDILGVKKEKDDKKGVPLSALAGDSGRRKKPAKTSRPPNVSREVYALMGFNAMPAGDAGDASTNPLLPSMAPAAGSMQGFKDKRSGIAQKWQWAPYQNSARTDGVEFSRWHKVGVDYMDYPYARFNVRLSKLEYTDEEYELHLQDPSWTRSDTDKLVALCARYDLRWPVIADRYNQIPRRSMEQLQHRYYTMAQKVLLVRRRIYEAEEDRDTAGLATGKDRLEAKAQALGVSLHVRYNLEFEMERRRQLDALFKRTREDEKSETQLKEELKQVEAELRRLRKEITTAEASQPAPRSAAASSALAQGPAIPRPGRPFLMSSRLALPEEKPALGKQMLNKLTFMLQELKVPERPMPTRNVCDLFDNLRRDIVALLSLRKFVDKAGSEVQGLRRELRALDAPPAASSSASSQQAAAGGGSSSASTSSSAAPSEGGGSKKRKSNNAGSGGSKGKRSKKH</sequence>
<evidence type="ECO:0000256" key="6">
    <source>
        <dbReference type="SAM" id="MobiDB-lite"/>
    </source>
</evidence>